<dbReference type="GO" id="GO:0004467">
    <property type="term" value="F:long-chain fatty acid-CoA ligase activity"/>
    <property type="evidence" value="ECO:0007669"/>
    <property type="project" value="TreeGrafter"/>
</dbReference>
<dbReference type="PANTHER" id="PTHR43272">
    <property type="entry name" value="LONG-CHAIN-FATTY-ACID--COA LIGASE"/>
    <property type="match status" value="1"/>
</dbReference>
<dbReference type="CDD" id="cd05907">
    <property type="entry name" value="VL_LC_FACS_like"/>
    <property type="match status" value="1"/>
</dbReference>
<dbReference type="GO" id="GO:0016020">
    <property type="term" value="C:membrane"/>
    <property type="evidence" value="ECO:0007669"/>
    <property type="project" value="TreeGrafter"/>
</dbReference>
<reference evidence="5" key="2">
    <citation type="submission" date="2020-01" db="EMBL/GenBank/DDBJ databases">
        <authorList>
            <person name="Campanaro S."/>
        </authorList>
    </citation>
    <scope>NUCLEOTIDE SEQUENCE</scope>
    <source>
        <strain evidence="5">AS06rmzACSIP_7</strain>
    </source>
</reference>
<organism evidence="5 6">
    <name type="scientific">Syntrophorhabdus aromaticivorans</name>
    <dbReference type="NCBI Taxonomy" id="328301"/>
    <lineage>
        <taxon>Bacteria</taxon>
        <taxon>Pseudomonadati</taxon>
        <taxon>Thermodesulfobacteriota</taxon>
        <taxon>Syntrophorhabdia</taxon>
        <taxon>Syntrophorhabdales</taxon>
        <taxon>Syntrophorhabdaceae</taxon>
        <taxon>Syntrophorhabdus</taxon>
    </lineage>
</organism>
<dbReference type="Pfam" id="PF00501">
    <property type="entry name" value="AMP-binding"/>
    <property type="match status" value="1"/>
</dbReference>
<gene>
    <name evidence="5" type="ORF">GXY80_00845</name>
</gene>
<keyword evidence="3" id="KW-0443">Lipid metabolism</keyword>
<comment type="caution">
    <text evidence="5">The sequence shown here is derived from an EMBL/GenBank/DDBJ whole genome shotgun (WGS) entry which is preliminary data.</text>
</comment>
<dbReference type="AlphaFoldDB" id="A0A971M0T6"/>
<evidence type="ECO:0000259" key="4">
    <source>
        <dbReference type="Pfam" id="PF00501"/>
    </source>
</evidence>
<dbReference type="Pfam" id="PF23562">
    <property type="entry name" value="AMP-binding_C_3"/>
    <property type="match status" value="1"/>
</dbReference>
<dbReference type="Gene3D" id="3.40.50.12780">
    <property type="entry name" value="N-terminal domain of ligase-like"/>
    <property type="match status" value="1"/>
</dbReference>
<proteinExistence type="predicted"/>
<name>A0A971M0T6_9BACT</name>
<evidence type="ECO:0000313" key="6">
    <source>
        <dbReference type="Proteomes" id="UP000777265"/>
    </source>
</evidence>
<evidence type="ECO:0000256" key="3">
    <source>
        <dbReference type="ARBA" id="ARBA00023098"/>
    </source>
</evidence>
<accession>A0A971M0T6</accession>
<reference evidence="5" key="1">
    <citation type="journal article" date="2020" name="Biotechnol. Biofuels">
        <title>New insights from the biogas microbiome by comprehensive genome-resolved metagenomics of nearly 1600 species originating from multiple anaerobic digesters.</title>
        <authorList>
            <person name="Campanaro S."/>
            <person name="Treu L."/>
            <person name="Rodriguez-R L.M."/>
            <person name="Kovalovszki A."/>
            <person name="Ziels R.M."/>
            <person name="Maus I."/>
            <person name="Zhu X."/>
            <person name="Kougias P.G."/>
            <person name="Basile A."/>
            <person name="Luo G."/>
            <person name="Schluter A."/>
            <person name="Konstantinidis K.T."/>
            <person name="Angelidaki I."/>
        </authorList>
    </citation>
    <scope>NUCLEOTIDE SEQUENCE</scope>
    <source>
        <strain evidence="5">AS06rmzACSIP_7</strain>
    </source>
</reference>
<evidence type="ECO:0000256" key="2">
    <source>
        <dbReference type="ARBA" id="ARBA00022832"/>
    </source>
</evidence>
<dbReference type="InterPro" id="IPR000873">
    <property type="entry name" value="AMP-dep_synth/lig_dom"/>
</dbReference>
<dbReference type="InterPro" id="IPR020845">
    <property type="entry name" value="AMP-binding_CS"/>
</dbReference>
<feature type="domain" description="AMP-dependent synthetase/ligase" evidence="4">
    <location>
        <begin position="9"/>
        <end position="422"/>
    </location>
</feature>
<keyword evidence="1 5" id="KW-0436">Ligase</keyword>
<sequence>MTETLAQMFQESVEKFPELPALMVKTEGAYTSITYRGMAQKVRGLGRGFIALGIQKKDHVALLSESRPEWAISDMALVHIGAVNVALFPNIPASQVEYSLSDSGSGTLIVSDRTQLKKAMGIRDRLKYLRIIAMEPPPDGTADVLTFDEVLKLGEASPGTDAEFDERWKAVKPEDRASIIYTSGTTGDPKGVILSHSNFVFNVKAGKHVLCFRPGEILLSFVPLNHVMGRFVDHYLPLSSGSTVAYVESLLKLRQNLQEIQPHYMLLVPRVLDMFREGILAGMTKKSRRTQVIFHWALSAGKECCRLIESRQAIPLVTSFRWFLADRLVFRKIKNRLGLQRLKFFFSGGAPLSRSTAEFFGAIRLRVMEGYGLSETAPLVTVNPSSLLKFGTVGLPLDGIEVKIADDSEILVRGPNVMQGYHNRPEDTAEVIDSQGWFHTGDIGEFDGEGYLRITDRKKNLIVLSNGKKVAPQPLENRLTESPFIAHATVIGDQRNTITALLFPSFKHLRDLAKEKKLDVDSDNNETLVSHPDIERLMKHEIDRLLPDLADFEKIRRFSIVGEELSVENGTLTPTLKVRRRMVLERYKDAVEAMYR</sequence>
<dbReference type="EMBL" id="JAAYEE010000016">
    <property type="protein sequence ID" value="NLW34017.1"/>
    <property type="molecule type" value="Genomic_DNA"/>
</dbReference>
<protein>
    <submittedName>
        <fullName evidence="5">Long-chain fatty acid--CoA ligase</fullName>
    </submittedName>
</protein>
<dbReference type="PROSITE" id="PS00455">
    <property type="entry name" value="AMP_BINDING"/>
    <property type="match status" value="1"/>
</dbReference>
<evidence type="ECO:0000256" key="1">
    <source>
        <dbReference type="ARBA" id="ARBA00022598"/>
    </source>
</evidence>
<evidence type="ECO:0000313" key="5">
    <source>
        <dbReference type="EMBL" id="NLW34017.1"/>
    </source>
</evidence>
<dbReference type="PANTHER" id="PTHR43272:SF32">
    <property type="entry name" value="AMP-DEPENDENT SYNTHETASE_LIGASE DOMAIN-CONTAINING PROTEIN"/>
    <property type="match status" value="1"/>
</dbReference>
<dbReference type="InterPro" id="IPR042099">
    <property type="entry name" value="ANL_N_sf"/>
</dbReference>
<dbReference type="Proteomes" id="UP000777265">
    <property type="component" value="Unassembled WGS sequence"/>
</dbReference>
<keyword evidence="2" id="KW-0276">Fatty acid metabolism</keyword>
<dbReference type="SUPFAM" id="SSF56801">
    <property type="entry name" value="Acetyl-CoA synthetase-like"/>
    <property type="match status" value="1"/>
</dbReference>